<gene>
    <name evidence="1" type="ordered locus">GM21_0768</name>
</gene>
<accession>C6E102</accession>
<dbReference type="EMBL" id="CP001661">
    <property type="protein sequence ID" value="ACT16842.1"/>
    <property type="molecule type" value="Genomic_DNA"/>
</dbReference>
<dbReference type="AlphaFoldDB" id="C6E102"/>
<dbReference type="InterPro" id="IPR010235">
    <property type="entry name" value="HepT"/>
</dbReference>
<protein>
    <submittedName>
        <fullName evidence="1">Nucleotidyltransferase substrate binding protein, HI0074 family</fullName>
    </submittedName>
</protein>
<reference evidence="1" key="1">
    <citation type="submission" date="2009-07" db="EMBL/GenBank/DDBJ databases">
        <title>Complete sequence of Geobacter sp. M21.</title>
        <authorList>
            <consortium name="US DOE Joint Genome Institute"/>
            <person name="Lucas S."/>
            <person name="Copeland A."/>
            <person name="Lapidus A."/>
            <person name="Glavina del Rio T."/>
            <person name="Dalin E."/>
            <person name="Tice H."/>
            <person name="Bruce D."/>
            <person name="Goodwin L."/>
            <person name="Pitluck S."/>
            <person name="Saunders E."/>
            <person name="Brettin T."/>
            <person name="Detter J.C."/>
            <person name="Han C."/>
            <person name="Larimer F."/>
            <person name="Land M."/>
            <person name="Hauser L."/>
            <person name="Kyrpides N."/>
            <person name="Ovchinnikova G."/>
            <person name="Lovley D."/>
        </authorList>
    </citation>
    <scope>NUCLEOTIDE SEQUENCE [LARGE SCALE GENOMIC DNA]</scope>
    <source>
        <strain evidence="1">M21</strain>
    </source>
</reference>
<dbReference type="Gene3D" id="1.20.120.330">
    <property type="entry name" value="Nucleotidyltransferases domain 2"/>
    <property type="match status" value="1"/>
</dbReference>
<dbReference type="HOGENOM" id="CLU_118479_1_0_7"/>
<name>C6E102_GEOSM</name>
<dbReference type="eggNOG" id="COG1669">
    <property type="taxonomic scope" value="Bacteria"/>
</dbReference>
<dbReference type="OrthoDB" id="9810452at2"/>
<organism evidence="1">
    <name type="scientific">Geobacter sp. (strain M21)</name>
    <dbReference type="NCBI Taxonomy" id="443144"/>
    <lineage>
        <taxon>Bacteria</taxon>
        <taxon>Pseudomonadati</taxon>
        <taxon>Thermodesulfobacteriota</taxon>
        <taxon>Desulfuromonadia</taxon>
        <taxon>Geobacterales</taxon>
        <taxon>Geobacteraceae</taxon>
        <taxon>Geobacter</taxon>
    </lineage>
</organism>
<dbReference type="KEGG" id="gem:GM21_0768"/>
<keyword evidence="1" id="KW-0808">Transferase</keyword>
<dbReference type="Pfam" id="PF08780">
    <property type="entry name" value="NTase_sub_bind"/>
    <property type="match status" value="1"/>
</dbReference>
<sequence>MGNEDIRWQQRFNHFEKAFLLLQDAVAIPSPSVVERAGLIQFFEMAFELAWKVLKEYEEAEGFTVRSPRDAIKQAFEAGMVTEGRDWIDALEDRNLTMHTYNEATAQAVEEKIRNKYFPLLEQLHAEFRARTGR</sequence>
<dbReference type="STRING" id="443144.GM21_0768"/>
<proteinExistence type="predicted"/>
<evidence type="ECO:0000313" key="1">
    <source>
        <dbReference type="EMBL" id="ACT16842.1"/>
    </source>
</evidence>
<dbReference type="NCBIfam" id="TIGR01987">
    <property type="entry name" value="HI0074"/>
    <property type="match status" value="1"/>
</dbReference>
<dbReference type="GO" id="GO:0016740">
    <property type="term" value="F:transferase activity"/>
    <property type="evidence" value="ECO:0007669"/>
    <property type="project" value="UniProtKB-KW"/>
</dbReference>
<dbReference type="SUPFAM" id="SSF81593">
    <property type="entry name" value="Nucleotidyltransferase substrate binding subunit/domain"/>
    <property type="match status" value="1"/>
</dbReference>